<dbReference type="GO" id="GO:0031505">
    <property type="term" value="P:fungal-type cell wall organization"/>
    <property type="evidence" value="ECO:0007669"/>
    <property type="project" value="TreeGrafter"/>
</dbReference>
<dbReference type="SUPFAM" id="SSF49899">
    <property type="entry name" value="Concanavalin A-like lectins/glucanases"/>
    <property type="match status" value="1"/>
</dbReference>
<reference evidence="15 16" key="2">
    <citation type="journal article" date="2013" name="PLoS Genet.">
        <title>Comparative genome structure, secondary metabolite, and effector coding capacity across Cochliobolus pathogens.</title>
        <authorList>
            <person name="Condon B.J."/>
            <person name="Leng Y."/>
            <person name="Wu D."/>
            <person name="Bushley K.E."/>
            <person name="Ohm R.A."/>
            <person name="Otillar R."/>
            <person name="Martin J."/>
            <person name="Schackwitz W."/>
            <person name="Grimwood J."/>
            <person name="MohdZainudin N."/>
            <person name="Xue C."/>
            <person name="Wang R."/>
            <person name="Manning V.A."/>
            <person name="Dhillon B."/>
            <person name="Tu Z.J."/>
            <person name="Steffenson B.J."/>
            <person name="Salamov A."/>
            <person name="Sun H."/>
            <person name="Lowry S."/>
            <person name="LaButti K."/>
            <person name="Han J."/>
            <person name="Copeland A."/>
            <person name="Lindquist E."/>
            <person name="Barry K."/>
            <person name="Schmutz J."/>
            <person name="Baker S.E."/>
            <person name="Ciuffetti L.M."/>
            <person name="Grigoriev I.V."/>
            <person name="Zhong S."/>
            <person name="Turgeon B.G."/>
        </authorList>
    </citation>
    <scope>NUCLEOTIDE SEQUENCE [LARGE SCALE GENOMIC DNA]</scope>
    <source>
        <strain evidence="16">28A</strain>
    </source>
</reference>
<keyword evidence="4" id="KW-0328">Glycosyltransferase</keyword>
<evidence type="ECO:0000256" key="10">
    <source>
        <dbReference type="ARBA" id="ARBA00023295"/>
    </source>
</evidence>
<protein>
    <recommendedName>
        <fullName evidence="3">chitinase</fullName>
        <ecNumber evidence="3">3.2.1.14</ecNumber>
    </recommendedName>
</protein>
<organism evidence="15 16">
    <name type="scientific">Exserohilum turcicum (strain 28A)</name>
    <name type="common">Northern leaf blight fungus</name>
    <name type="synonym">Setosphaeria turcica</name>
    <dbReference type="NCBI Taxonomy" id="671987"/>
    <lineage>
        <taxon>Eukaryota</taxon>
        <taxon>Fungi</taxon>
        <taxon>Dikarya</taxon>
        <taxon>Ascomycota</taxon>
        <taxon>Pezizomycotina</taxon>
        <taxon>Dothideomycetes</taxon>
        <taxon>Pleosporomycetidae</taxon>
        <taxon>Pleosporales</taxon>
        <taxon>Pleosporineae</taxon>
        <taxon>Pleosporaceae</taxon>
        <taxon>Exserohilum</taxon>
    </lineage>
</organism>
<evidence type="ECO:0000256" key="1">
    <source>
        <dbReference type="ARBA" id="ARBA00000822"/>
    </source>
</evidence>
<keyword evidence="10" id="KW-0326">Glycosidase</keyword>
<dbReference type="PANTHER" id="PTHR10963">
    <property type="entry name" value="GLYCOSYL HYDROLASE-RELATED"/>
    <property type="match status" value="1"/>
</dbReference>
<dbReference type="HOGENOM" id="CLU_027506_3_0_1"/>
<comment type="catalytic activity">
    <reaction evidence="1">
        <text>Random endo-hydrolysis of N-acetyl-beta-D-glucosaminide (1-&gt;4)-beta-linkages in chitin and chitodextrins.</text>
        <dbReference type="EC" id="3.2.1.14"/>
    </reaction>
</comment>
<dbReference type="Gene3D" id="2.60.120.200">
    <property type="match status" value="1"/>
</dbReference>
<dbReference type="eggNOG" id="ENOG502QVQI">
    <property type="taxonomic scope" value="Eukaryota"/>
</dbReference>
<evidence type="ECO:0000256" key="2">
    <source>
        <dbReference type="ARBA" id="ARBA00004370"/>
    </source>
</evidence>
<dbReference type="EC" id="3.2.1.14" evidence="3"/>
<keyword evidence="8" id="KW-0472">Membrane</keyword>
<evidence type="ECO:0000256" key="5">
    <source>
        <dbReference type="ARBA" id="ARBA00022679"/>
    </source>
</evidence>
<evidence type="ECO:0000313" key="15">
    <source>
        <dbReference type="EMBL" id="EOA82383.1"/>
    </source>
</evidence>
<dbReference type="Proteomes" id="UP000016935">
    <property type="component" value="Unassembled WGS sequence"/>
</dbReference>
<keyword evidence="11" id="KW-0961">Cell wall biogenesis/degradation</keyword>
<evidence type="ECO:0000256" key="13">
    <source>
        <dbReference type="SAM" id="SignalP"/>
    </source>
</evidence>
<dbReference type="InterPro" id="IPR000757">
    <property type="entry name" value="Beta-glucanase-like"/>
</dbReference>
<keyword evidence="9" id="KW-0325">Glycoprotein</keyword>
<dbReference type="GeneID" id="19402544"/>
<sequence>MLFPASLLVVPLLTYPVFAQTYTDCDPTKKSCPADPALGTSTYSHDFTKGADDDNWKVTAGSINYTKDGAEFTVAKAGDAPTIKSKWYMFFGSVSFIMKSAPGTGIVSSAILQSDDLDEVDWEFLGGVPENVQTNYFSKGNTKTYDRQANASIPSGNSQTATHNYTISWTKDSLEWIIDGAVMRTVSYAQVNDAYGYPQTPMNVRIGKGRQ</sequence>
<evidence type="ECO:0000256" key="9">
    <source>
        <dbReference type="ARBA" id="ARBA00023180"/>
    </source>
</evidence>
<evidence type="ECO:0000256" key="12">
    <source>
        <dbReference type="ARBA" id="ARBA00038074"/>
    </source>
</evidence>
<proteinExistence type="inferred from homology"/>
<feature type="chain" id="PRO_5004343941" description="chitinase" evidence="13">
    <location>
        <begin position="20"/>
        <end position="211"/>
    </location>
</feature>
<dbReference type="AlphaFoldDB" id="R0JMA7"/>
<dbReference type="InterPro" id="IPR013320">
    <property type="entry name" value="ConA-like_dom_sf"/>
</dbReference>
<evidence type="ECO:0000313" key="16">
    <source>
        <dbReference type="Proteomes" id="UP000016935"/>
    </source>
</evidence>
<dbReference type="GO" id="GO:0008843">
    <property type="term" value="F:endochitinase activity"/>
    <property type="evidence" value="ECO:0007669"/>
    <property type="project" value="UniProtKB-EC"/>
</dbReference>
<accession>R0JMA7</accession>
<dbReference type="GO" id="GO:0009277">
    <property type="term" value="C:fungal-type cell wall"/>
    <property type="evidence" value="ECO:0007669"/>
    <property type="project" value="TreeGrafter"/>
</dbReference>
<reference evidence="15 16" key="1">
    <citation type="journal article" date="2012" name="PLoS Pathog.">
        <title>Diverse lifestyles and strategies of plant pathogenesis encoded in the genomes of eighteen Dothideomycetes fungi.</title>
        <authorList>
            <person name="Ohm R.A."/>
            <person name="Feau N."/>
            <person name="Henrissat B."/>
            <person name="Schoch C.L."/>
            <person name="Horwitz B.A."/>
            <person name="Barry K.W."/>
            <person name="Condon B.J."/>
            <person name="Copeland A.C."/>
            <person name="Dhillon B."/>
            <person name="Glaser F."/>
            <person name="Hesse C.N."/>
            <person name="Kosti I."/>
            <person name="LaButti K."/>
            <person name="Lindquist E.A."/>
            <person name="Lucas S."/>
            <person name="Salamov A.A."/>
            <person name="Bradshaw R.E."/>
            <person name="Ciuffetti L."/>
            <person name="Hamelin R.C."/>
            <person name="Kema G.H.J."/>
            <person name="Lawrence C."/>
            <person name="Scott J.A."/>
            <person name="Spatafora J.W."/>
            <person name="Turgeon B.G."/>
            <person name="de Wit P.J.G.M."/>
            <person name="Zhong S."/>
            <person name="Goodwin S.B."/>
            <person name="Grigoriev I.V."/>
        </authorList>
    </citation>
    <scope>NUCLEOTIDE SEQUENCE [LARGE SCALE GENOMIC DNA]</scope>
    <source>
        <strain evidence="16">28A</strain>
    </source>
</reference>
<evidence type="ECO:0000256" key="6">
    <source>
        <dbReference type="ARBA" id="ARBA00022729"/>
    </source>
</evidence>
<evidence type="ECO:0000256" key="4">
    <source>
        <dbReference type="ARBA" id="ARBA00022676"/>
    </source>
</evidence>
<evidence type="ECO:0000256" key="8">
    <source>
        <dbReference type="ARBA" id="ARBA00023136"/>
    </source>
</evidence>
<feature type="domain" description="GH16" evidence="14">
    <location>
        <begin position="8"/>
        <end position="211"/>
    </location>
</feature>
<keyword evidence="5" id="KW-0808">Transferase</keyword>
<dbReference type="EMBL" id="KB908844">
    <property type="protein sequence ID" value="EOA82383.1"/>
    <property type="molecule type" value="Genomic_DNA"/>
</dbReference>
<dbReference type="GO" id="GO:0005975">
    <property type="term" value="P:carbohydrate metabolic process"/>
    <property type="evidence" value="ECO:0007669"/>
    <property type="project" value="InterPro"/>
</dbReference>
<keyword evidence="6 13" id="KW-0732">Signal</keyword>
<keyword evidence="7 15" id="KW-0378">Hydrolase</keyword>
<dbReference type="PROSITE" id="PS51762">
    <property type="entry name" value="GH16_2"/>
    <property type="match status" value="1"/>
</dbReference>
<comment type="similarity">
    <text evidence="12">Belongs to the glycosyl hydrolase 16 family. CRH1 subfamily.</text>
</comment>
<feature type="signal peptide" evidence="13">
    <location>
        <begin position="1"/>
        <end position="19"/>
    </location>
</feature>
<keyword evidence="16" id="KW-1185">Reference proteome</keyword>
<dbReference type="OrthoDB" id="4781at2759"/>
<name>R0JMA7_EXST2</name>
<dbReference type="Pfam" id="PF00722">
    <property type="entry name" value="Glyco_hydro_16"/>
    <property type="match status" value="1"/>
</dbReference>
<comment type="subcellular location">
    <subcellularLocation>
        <location evidence="2">Membrane</location>
    </subcellularLocation>
</comment>
<dbReference type="GO" id="GO:0016757">
    <property type="term" value="F:glycosyltransferase activity"/>
    <property type="evidence" value="ECO:0007669"/>
    <property type="project" value="UniProtKB-KW"/>
</dbReference>
<gene>
    <name evidence="15" type="ORF">SETTUDRAFT_22378</name>
</gene>
<dbReference type="PANTHER" id="PTHR10963:SF27">
    <property type="entry name" value="GLYCOSIDASE-RELATED"/>
    <property type="match status" value="1"/>
</dbReference>
<evidence type="ECO:0000256" key="3">
    <source>
        <dbReference type="ARBA" id="ARBA00012729"/>
    </source>
</evidence>
<dbReference type="RefSeq" id="XP_008029324.1">
    <property type="nucleotide sequence ID" value="XM_008031133.1"/>
</dbReference>
<dbReference type="GO" id="GO:0016020">
    <property type="term" value="C:membrane"/>
    <property type="evidence" value="ECO:0007669"/>
    <property type="project" value="UniProtKB-SubCell"/>
</dbReference>
<evidence type="ECO:0000259" key="14">
    <source>
        <dbReference type="PROSITE" id="PS51762"/>
    </source>
</evidence>
<evidence type="ECO:0000256" key="11">
    <source>
        <dbReference type="ARBA" id="ARBA00023316"/>
    </source>
</evidence>
<dbReference type="STRING" id="671987.R0JMA7"/>
<evidence type="ECO:0000256" key="7">
    <source>
        <dbReference type="ARBA" id="ARBA00022801"/>
    </source>
</evidence>
<dbReference type="InterPro" id="IPR050546">
    <property type="entry name" value="Glycosyl_Hydrlase_16"/>
</dbReference>